<proteinExistence type="predicted"/>
<dbReference type="GO" id="GO:0004040">
    <property type="term" value="F:amidase activity"/>
    <property type="evidence" value="ECO:0007669"/>
    <property type="project" value="UniProtKB-EC"/>
</dbReference>
<dbReference type="InterPro" id="IPR036928">
    <property type="entry name" value="AS_sf"/>
</dbReference>
<keyword evidence="3" id="KW-0378">Hydrolase</keyword>
<evidence type="ECO:0000313" key="3">
    <source>
        <dbReference type="EMBL" id="WXB06790.1"/>
    </source>
</evidence>
<keyword evidence="1" id="KW-0732">Signal</keyword>
<feature type="chain" id="PRO_5047511249" evidence="1">
    <location>
        <begin position="24"/>
        <end position="539"/>
    </location>
</feature>
<dbReference type="RefSeq" id="WP_394836447.1">
    <property type="nucleotide sequence ID" value="NZ_CP089929.1"/>
</dbReference>
<evidence type="ECO:0000313" key="4">
    <source>
        <dbReference type="Proteomes" id="UP001374803"/>
    </source>
</evidence>
<sequence length="539" mass="56778">MRTIRRLASFALMALLVSVSVEANDDTTESIGGLSLDRATIPDLTRGMRAGELTSTELTSVYLRRIARVDGKVNSVLAVNPQALAEAAASDARYRAGTPLGPMDGIPVLLKDNVDTAAMPATAGSRAMLQGAAAGDAFLVQRLRAAGAVILGKANLSEWANFRSIKPTSGWSGVGGQTNNPHVLDRNPCGSSAGSAAAVAASLTQVAIGSETDGSVVCPAGMNGVVGHKPSLGLVSRTGVIPISSEQDTTGPIARHVVDVAIALSVLQARDPADAATANVPPNQPTDYARALDPRALRGARIGMWNLPELGPDVERIVRTTAATLRTQGATVIEVVPPYQAELAADELPALLTEFKRDINAYLATRRGGPRTLADLIAYNKSDPAERTCFGDQELFEQADAAPPPTDPGYRARRARLADLSRRSIDETLAQFRLDAILAPTNPPAWTTDCARGDNDIIPSSTPAAIAGYPHTTVPAGFVGPLPVGVSIFANRWADARVLSLAAAVERVTRARRAPHYLPTWSLGSSEPLLRARFQTHKE</sequence>
<feature type="signal peptide" evidence="1">
    <location>
        <begin position="1"/>
        <end position="23"/>
    </location>
</feature>
<dbReference type="EC" id="3.5.1.4" evidence="3"/>
<gene>
    <name evidence="3" type="ORF">LVJ94_06025</name>
</gene>
<dbReference type="Pfam" id="PF01425">
    <property type="entry name" value="Amidase"/>
    <property type="match status" value="1"/>
</dbReference>
<dbReference type="Proteomes" id="UP001374803">
    <property type="component" value="Chromosome"/>
</dbReference>
<dbReference type="SUPFAM" id="SSF75304">
    <property type="entry name" value="Amidase signature (AS) enzymes"/>
    <property type="match status" value="1"/>
</dbReference>
<feature type="domain" description="Amidase" evidence="2">
    <location>
        <begin position="57"/>
        <end position="499"/>
    </location>
</feature>
<dbReference type="NCBIfam" id="NF006006">
    <property type="entry name" value="PRK08137.1"/>
    <property type="match status" value="1"/>
</dbReference>
<name>A0ABZ2L8Y9_9BACT</name>
<dbReference type="PANTHER" id="PTHR42678">
    <property type="entry name" value="AMIDASE"/>
    <property type="match status" value="1"/>
</dbReference>
<accession>A0ABZ2L8Y9</accession>
<reference evidence="3" key="1">
    <citation type="submission" date="2021-12" db="EMBL/GenBank/DDBJ databases">
        <title>Discovery of the Pendulisporaceae a myxobacterial family with distinct sporulation behavior and unique specialized metabolism.</title>
        <authorList>
            <person name="Garcia R."/>
            <person name="Popoff A."/>
            <person name="Bader C.D."/>
            <person name="Loehr J."/>
            <person name="Walesch S."/>
            <person name="Walt C."/>
            <person name="Boldt J."/>
            <person name="Bunk B."/>
            <person name="Haeckl F.J.F.P.J."/>
            <person name="Gunesch A.P."/>
            <person name="Birkelbach J."/>
            <person name="Nuebel U."/>
            <person name="Pietschmann T."/>
            <person name="Bach T."/>
            <person name="Mueller R."/>
        </authorList>
    </citation>
    <scope>NUCLEOTIDE SEQUENCE</scope>
    <source>
        <strain evidence="3">MSr11367</strain>
    </source>
</reference>
<keyword evidence="4" id="KW-1185">Reference proteome</keyword>
<evidence type="ECO:0000256" key="1">
    <source>
        <dbReference type="SAM" id="SignalP"/>
    </source>
</evidence>
<dbReference type="Gene3D" id="3.90.1300.10">
    <property type="entry name" value="Amidase signature (AS) domain"/>
    <property type="match status" value="1"/>
</dbReference>
<organism evidence="3 4">
    <name type="scientific">Pendulispora rubella</name>
    <dbReference type="NCBI Taxonomy" id="2741070"/>
    <lineage>
        <taxon>Bacteria</taxon>
        <taxon>Pseudomonadati</taxon>
        <taxon>Myxococcota</taxon>
        <taxon>Myxococcia</taxon>
        <taxon>Myxococcales</taxon>
        <taxon>Sorangiineae</taxon>
        <taxon>Pendulisporaceae</taxon>
        <taxon>Pendulispora</taxon>
    </lineage>
</organism>
<evidence type="ECO:0000259" key="2">
    <source>
        <dbReference type="Pfam" id="PF01425"/>
    </source>
</evidence>
<dbReference type="PANTHER" id="PTHR42678:SF34">
    <property type="entry name" value="OS04G0183300 PROTEIN"/>
    <property type="match status" value="1"/>
</dbReference>
<dbReference type="EMBL" id="CP089983">
    <property type="protein sequence ID" value="WXB06790.1"/>
    <property type="molecule type" value="Genomic_DNA"/>
</dbReference>
<dbReference type="InterPro" id="IPR023631">
    <property type="entry name" value="Amidase_dom"/>
</dbReference>
<protein>
    <submittedName>
        <fullName evidence="3">Amidase</fullName>
        <ecNumber evidence="3">3.5.1.4</ecNumber>
    </submittedName>
</protein>